<dbReference type="PROSITE" id="PS51352">
    <property type="entry name" value="THIOREDOXIN_2"/>
    <property type="match status" value="1"/>
</dbReference>
<evidence type="ECO:0000313" key="4">
    <source>
        <dbReference type="EMBL" id="KAF4655090.1"/>
    </source>
</evidence>
<dbReference type="Pfam" id="PF00085">
    <property type="entry name" value="Thioredoxin"/>
    <property type="match status" value="1"/>
</dbReference>
<dbReference type="Gene3D" id="3.40.30.10">
    <property type="entry name" value="Glutaredoxin"/>
    <property type="match status" value="1"/>
</dbReference>
<evidence type="ECO:0000259" key="3">
    <source>
        <dbReference type="PROSITE" id="PS51352"/>
    </source>
</evidence>
<feature type="domain" description="Thioredoxin" evidence="3">
    <location>
        <begin position="44"/>
        <end position="168"/>
    </location>
</feature>
<evidence type="ECO:0000256" key="2">
    <source>
        <dbReference type="SAM" id="SignalP"/>
    </source>
</evidence>
<feature type="chain" id="PRO_5029533471" description="Thioredoxin domain-containing protein" evidence="2">
    <location>
        <begin position="19"/>
        <end position="168"/>
    </location>
</feature>
<reference evidence="4 5" key="1">
    <citation type="submission" date="2020-04" db="EMBL/GenBank/DDBJ databases">
        <title>Perkinsus chesapeaki whole genome sequence.</title>
        <authorList>
            <person name="Bogema D.R."/>
        </authorList>
    </citation>
    <scope>NUCLEOTIDE SEQUENCE [LARGE SCALE GENOMIC DNA]</scope>
    <source>
        <strain evidence="4">ATCC PRA-425</strain>
    </source>
</reference>
<keyword evidence="5" id="KW-1185">Reference proteome</keyword>
<comment type="caution">
    <text evidence="4">The sequence shown here is derived from an EMBL/GenBank/DDBJ whole genome shotgun (WGS) entry which is preliminary data.</text>
</comment>
<dbReference type="Proteomes" id="UP000591131">
    <property type="component" value="Unassembled WGS sequence"/>
</dbReference>
<accession>A0A7J6L7E3</accession>
<gene>
    <name evidence="4" type="ORF">FOL47_009574</name>
</gene>
<organism evidence="4 5">
    <name type="scientific">Perkinsus chesapeaki</name>
    <name type="common">Clam parasite</name>
    <name type="synonym">Perkinsus andrewsi</name>
    <dbReference type="NCBI Taxonomy" id="330153"/>
    <lineage>
        <taxon>Eukaryota</taxon>
        <taxon>Sar</taxon>
        <taxon>Alveolata</taxon>
        <taxon>Perkinsozoa</taxon>
        <taxon>Perkinsea</taxon>
        <taxon>Perkinsida</taxon>
        <taxon>Perkinsidae</taxon>
        <taxon>Perkinsus</taxon>
    </lineage>
</organism>
<dbReference type="InterPro" id="IPR013766">
    <property type="entry name" value="Thioredoxin_domain"/>
</dbReference>
<dbReference type="PANTHER" id="PTHR46115">
    <property type="entry name" value="THIOREDOXIN-LIKE PROTEIN 1"/>
    <property type="match status" value="1"/>
</dbReference>
<sequence>MPVICLGPVCIPIWPLVALILKPLWDLLPQHTREFIADKWYTFWEHLTFIPERFRPPKNDGEVIELEDAEHFDKLAAENKLLVVDYSAEWCKPCQKMAPIFADLALEYKDKAAFVHVDVDECDDLAMDHGVASLPAFRIYQGSETLESIVGADEKKLRAAVSKRCRSH</sequence>
<dbReference type="CDD" id="cd02947">
    <property type="entry name" value="TRX_family"/>
    <property type="match status" value="1"/>
</dbReference>
<protein>
    <recommendedName>
        <fullName evidence="3">Thioredoxin domain-containing protein</fullName>
    </recommendedName>
</protein>
<dbReference type="InterPro" id="IPR036249">
    <property type="entry name" value="Thioredoxin-like_sf"/>
</dbReference>
<feature type="signal peptide" evidence="2">
    <location>
        <begin position="1"/>
        <end position="18"/>
    </location>
</feature>
<evidence type="ECO:0000313" key="5">
    <source>
        <dbReference type="Proteomes" id="UP000591131"/>
    </source>
</evidence>
<dbReference type="OrthoDB" id="2121326at2759"/>
<keyword evidence="1" id="KW-1015">Disulfide bond</keyword>
<dbReference type="SUPFAM" id="SSF52833">
    <property type="entry name" value="Thioredoxin-like"/>
    <property type="match status" value="1"/>
</dbReference>
<dbReference type="AlphaFoldDB" id="A0A7J6L7E3"/>
<dbReference type="EMBL" id="JAAPAO010000679">
    <property type="protein sequence ID" value="KAF4655090.1"/>
    <property type="molecule type" value="Genomic_DNA"/>
</dbReference>
<proteinExistence type="predicted"/>
<keyword evidence="2" id="KW-0732">Signal</keyword>
<evidence type="ECO:0000256" key="1">
    <source>
        <dbReference type="ARBA" id="ARBA00023157"/>
    </source>
</evidence>
<name>A0A7J6L7E3_PERCH</name>